<dbReference type="InterPro" id="IPR008969">
    <property type="entry name" value="CarboxyPept-like_regulatory"/>
</dbReference>
<feature type="signal peptide" evidence="1">
    <location>
        <begin position="1"/>
        <end position="19"/>
    </location>
</feature>
<reference evidence="2 3" key="1">
    <citation type="submission" date="2018-06" db="EMBL/GenBank/DDBJ databases">
        <title>Genomic Encyclopedia of Archaeal and Bacterial Type Strains, Phase II (KMG-II): from individual species to whole genera.</title>
        <authorList>
            <person name="Goeker M."/>
        </authorList>
    </citation>
    <scope>NUCLEOTIDE SEQUENCE [LARGE SCALE GENOMIC DNA]</scope>
    <source>
        <strain evidence="2 3">DSM 29821</strain>
    </source>
</reference>
<evidence type="ECO:0000313" key="3">
    <source>
        <dbReference type="Proteomes" id="UP000249819"/>
    </source>
</evidence>
<evidence type="ECO:0000313" key="2">
    <source>
        <dbReference type="EMBL" id="RAJ81859.1"/>
    </source>
</evidence>
<sequence>MKYLLCFTLCSCVFSSSYGQTTSLYFSGRVIDEKSQPVDSAMILVFPFKYDSLQVSKKDTFYSNNNGEFMVCGRKQQIRYNVYCTKDGYFTELYNANVRTNDYYQPIVKVNMDSAFILRRRSDHYITGRQVNDSLLGLPLREVLPRLGLHLMQFSWKNRSYAVSPGMMNLRAEIADSTQILLVVWPQTDFTPDKEACLPYKVTGIGIAFTDGRKKFYGLAGEHPETVYNEYYEDRKGKSQPGTH</sequence>
<dbReference type="RefSeq" id="WP_146616184.1">
    <property type="nucleotide sequence ID" value="NZ_QLMA01000004.1"/>
</dbReference>
<organism evidence="2 3">
    <name type="scientific">Chitinophaga dinghuensis</name>
    <dbReference type="NCBI Taxonomy" id="1539050"/>
    <lineage>
        <taxon>Bacteria</taxon>
        <taxon>Pseudomonadati</taxon>
        <taxon>Bacteroidota</taxon>
        <taxon>Chitinophagia</taxon>
        <taxon>Chitinophagales</taxon>
        <taxon>Chitinophagaceae</taxon>
        <taxon>Chitinophaga</taxon>
    </lineage>
</organism>
<dbReference type="Proteomes" id="UP000249819">
    <property type="component" value="Unassembled WGS sequence"/>
</dbReference>
<dbReference type="AlphaFoldDB" id="A0A327VY10"/>
<evidence type="ECO:0000256" key="1">
    <source>
        <dbReference type="SAM" id="SignalP"/>
    </source>
</evidence>
<dbReference type="SUPFAM" id="SSF49464">
    <property type="entry name" value="Carboxypeptidase regulatory domain-like"/>
    <property type="match status" value="1"/>
</dbReference>
<comment type="caution">
    <text evidence="2">The sequence shown here is derived from an EMBL/GenBank/DDBJ whole genome shotgun (WGS) entry which is preliminary data.</text>
</comment>
<accession>A0A327VY10</accession>
<evidence type="ECO:0008006" key="4">
    <source>
        <dbReference type="Google" id="ProtNLM"/>
    </source>
</evidence>
<dbReference type="EMBL" id="QLMA01000004">
    <property type="protein sequence ID" value="RAJ81859.1"/>
    <property type="molecule type" value="Genomic_DNA"/>
</dbReference>
<keyword evidence="3" id="KW-1185">Reference proteome</keyword>
<protein>
    <recommendedName>
        <fullName evidence="4">Carboxypeptidase-like protein</fullName>
    </recommendedName>
</protein>
<name>A0A327VY10_9BACT</name>
<keyword evidence="1" id="KW-0732">Signal</keyword>
<dbReference type="OrthoDB" id="603275at2"/>
<gene>
    <name evidence="2" type="ORF">CLV59_10484</name>
</gene>
<proteinExistence type="predicted"/>
<feature type="chain" id="PRO_5016352556" description="Carboxypeptidase-like protein" evidence="1">
    <location>
        <begin position="20"/>
        <end position="244"/>
    </location>
</feature>